<feature type="domain" description="YdgH/BhsA/McbA-like" evidence="3">
    <location>
        <begin position="33"/>
        <end position="84"/>
    </location>
</feature>
<reference evidence="4" key="3">
    <citation type="submission" date="2023-07" db="EMBL/GenBank/DDBJ databases">
        <title>The extreme plant-growth-promoting properties of Pantoea phytobeneficialis PF55 revealed by functional and genomic analysis.</title>
        <authorList>
            <person name="Nascimento F.X."/>
            <person name="Marcio R.J."/>
        </authorList>
    </citation>
    <scope>NUCLEOTIDE SEQUENCE</scope>
    <source>
        <strain evidence="4">PF55</strain>
    </source>
</reference>
<evidence type="ECO:0000256" key="1">
    <source>
        <dbReference type="ARBA" id="ARBA00022729"/>
    </source>
</evidence>
<sequence length="84" mass="8499">MKTLIASAFALASVFAVQSAFAVDVINDAAGKQKVGVVSASGAYSLDGLTNKLADKAEAEGATSMKIIAAGGENKLYGVAEIYK</sequence>
<accession>A0AAP9HBJ8</accession>
<dbReference type="Gene3D" id="3.30.1660.10">
    <property type="entry name" value="Flavin-binding protein dodecin"/>
    <property type="match status" value="1"/>
</dbReference>
<keyword evidence="1 2" id="KW-0732">Signal</keyword>
<geneLocation type="plasmid" evidence="5">
    <name>pMSR2D</name>
</geneLocation>
<dbReference type="InterPro" id="IPR025543">
    <property type="entry name" value="Dodecin-like"/>
</dbReference>
<evidence type="ECO:0000256" key="2">
    <source>
        <dbReference type="SAM" id="SignalP"/>
    </source>
</evidence>
<dbReference type="InterPro" id="IPR036275">
    <property type="entry name" value="YdgH-like_sf"/>
</dbReference>
<dbReference type="Proteomes" id="UP001171299">
    <property type="component" value="Unassembled WGS sequence"/>
</dbReference>
<gene>
    <name evidence="5" type="ORF">CTZ24_26660</name>
    <name evidence="4" type="ORF">Q3404_24105</name>
</gene>
<dbReference type="InterPro" id="IPR010854">
    <property type="entry name" value="YdgH/BhsA/McbA-like_dom"/>
</dbReference>
<protein>
    <submittedName>
        <fullName evidence="4">DUF1471 domain-containing protein</fullName>
    </submittedName>
    <submittedName>
        <fullName evidence="5">Multiple stress resistance protein BhsA</fullName>
    </submittedName>
</protein>
<evidence type="ECO:0000313" key="7">
    <source>
        <dbReference type="Proteomes" id="UP001171299"/>
    </source>
</evidence>
<proteinExistence type="predicted"/>
<feature type="chain" id="PRO_5042915324" evidence="2">
    <location>
        <begin position="23"/>
        <end position="84"/>
    </location>
</feature>
<dbReference type="EMBL" id="JAUOOM010000034">
    <property type="protein sequence ID" value="MDO6409664.1"/>
    <property type="molecule type" value="Genomic_DNA"/>
</dbReference>
<keyword evidence="5" id="KW-0614">Plasmid</keyword>
<evidence type="ECO:0000313" key="6">
    <source>
        <dbReference type="Proteomes" id="UP000424872"/>
    </source>
</evidence>
<dbReference type="AlphaFoldDB" id="A0AAP9HBJ8"/>
<organism evidence="5 6">
    <name type="scientific">Pantoea phytobeneficialis</name>
    <dbReference type="NCBI Taxonomy" id="2052056"/>
    <lineage>
        <taxon>Bacteria</taxon>
        <taxon>Pseudomonadati</taxon>
        <taxon>Pseudomonadota</taxon>
        <taxon>Gammaproteobacteria</taxon>
        <taxon>Enterobacterales</taxon>
        <taxon>Erwiniaceae</taxon>
        <taxon>Pantoea</taxon>
    </lineage>
</organism>
<dbReference type="EMBL" id="CP024640">
    <property type="protein sequence ID" value="QGR10041.1"/>
    <property type="molecule type" value="Genomic_DNA"/>
</dbReference>
<reference evidence="5" key="2">
    <citation type="journal article" date="2020" name="Environ. Microbiol.">
        <title>The extreme plant-growth-promoting properties of Pantoea phytobeneficialis MSR2 revealed by functional and genomic analysis.</title>
        <authorList>
            <person name="Nascimento F.X."/>
            <person name="Hernandez A.G."/>
            <person name="Glick B.R."/>
            <person name="Rossi M.J."/>
        </authorList>
    </citation>
    <scope>NUCLEOTIDE SEQUENCE</scope>
    <source>
        <strain evidence="5">MSR2</strain>
    </source>
</reference>
<dbReference type="KEGG" id="ppho:CTZ24_26660"/>
<dbReference type="Proteomes" id="UP000424872">
    <property type="component" value="Plasmid pMSR2D"/>
</dbReference>
<dbReference type="SUPFAM" id="SSF159871">
    <property type="entry name" value="YdgH-like"/>
    <property type="match status" value="1"/>
</dbReference>
<geneLocation type="plasmid" evidence="6">
    <name>pmsr2d</name>
</geneLocation>
<reference evidence="6" key="1">
    <citation type="submission" date="2017-11" db="EMBL/GenBank/DDBJ databases">
        <title>Genome sequence of Pantoea sp. MSR2.</title>
        <authorList>
            <person name="Nascimento F.X."/>
        </authorList>
    </citation>
    <scope>NUCLEOTIDE SEQUENCE [LARGE SCALE GENOMIC DNA]</scope>
    <source>
        <strain evidence="6">MSR2</strain>
        <plasmid evidence="6">pmsr2d</plasmid>
    </source>
</reference>
<dbReference type="Pfam" id="PF07338">
    <property type="entry name" value="YdgH_BhsA-like"/>
    <property type="match status" value="1"/>
</dbReference>
<evidence type="ECO:0000259" key="3">
    <source>
        <dbReference type="Pfam" id="PF07338"/>
    </source>
</evidence>
<name>A0AAP9HBJ8_9GAMM</name>
<evidence type="ECO:0000313" key="5">
    <source>
        <dbReference type="EMBL" id="QGR10041.1"/>
    </source>
</evidence>
<feature type="signal peptide" evidence="2">
    <location>
        <begin position="1"/>
        <end position="22"/>
    </location>
</feature>
<dbReference type="RefSeq" id="WP_208727227.1">
    <property type="nucleotide sequence ID" value="NZ_CP024640.1"/>
</dbReference>
<evidence type="ECO:0000313" key="4">
    <source>
        <dbReference type="EMBL" id="MDO6409664.1"/>
    </source>
</evidence>
<keyword evidence="7" id="KW-1185">Reference proteome</keyword>